<comment type="subunit">
    <text evidence="3">Forms a complex with KhpB.</text>
</comment>
<dbReference type="Proteomes" id="UP000176996">
    <property type="component" value="Unassembled WGS sequence"/>
</dbReference>
<dbReference type="GO" id="GO:0008360">
    <property type="term" value="P:regulation of cell shape"/>
    <property type="evidence" value="ECO:0007669"/>
    <property type="project" value="UniProtKB-KW"/>
</dbReference>
<organism evidence="4 5">
    <name type="scientific">Candidatus Jorgensenbacteria bacterium RIFCSPLOWO2_01_FULL_45_25b</name>
    <dbReference type="NCBI Taxonomy" id="1798471"/>
    <lineage>
        <taxon>Bacteria</taxon>
        <taxon>Candidatus Joergenseniibacteriota</taxon>
    </lineage>
</organism>
<accession>A0A1F6BT67</accession>
<dbReference type="PANTHER" id="PTHR34654:SF1">
    <property type="entry name" value="RNA-BINDING PROTEIN KHPA"/>
    <property type="match status" value="1"/>
</dbReference>
<keyword evidence="2 3" id="KW-0694">RNA-binding</keyword>
<comment type="function">
    <text evidence="3">A probable RNA chaperone. Forms a complex with KhpB which binds to cellular RNA and controls its expression. Plays a role in peptidoglycan (PG) homeostasis and cell length regulation.</text>
</comment>
<name>A0A1F6BT67_9BACT</name>
<dbReference type="InterPro" id="IPR009019">
    <property type="entry name" value="KH_sf_prok-type"/>
</dbReference>
<evidence type="ECO:0000256" key="1">
    <source>
        <dbReference type="ARBA" id="ARBA00022490"/>
    </source>
</evidence>
<keyword evidence="3" id="KW-0961">Cell wall biogenesis/degradation</keyword>
<dbReference type="STRING" id="1798471.A3A21_01790"/>
<dbReference type="PANTHER" id="PTHR34654">
    <property type="entry name" value="UPF0109 PROTEIN SCO5592"/>
    <property type="match status" value="1"/>
</dbReference>
<dbReference type="GO" id="GO:0003723">
    <property type="term" value="F:RNA binding"/>
    <property type="evidence" value="ECO:0007669"/>
    <property type="project" value="UniProtKB-UniRule"/>
</dbReference>
<gene>
    <name evidence="3" type="primary">khpA</name>
    <name evidence="4" type="ORF">A3A21_01790</name>
</gene>
<comment type="similarity">
    <text evidence="3">Belongs to the KhpA RNA-binding protein family.</text>
</comment>
<dbReference type="SUPFAM" id="SSF54814">
    <property type="entry name" value="Prokaryotic type KH domain (KH-domain type II)"/>
    <property type="match status" value="1"/>
</dbReference>
<dbReference type="InterPro" id="IPR015946">
    <property type="entry name" value="KH_dom-like_a/b"/>
</dbReference>
<dbReference type="CDD" id="cd22533">
    <property type="entry name" value="KH-II_YlqC-like"/>
    <property type="match status" value="1"/>
</dbReference>
<comment type="subcellular location">
    <subcellularLocation>
        <location evidence="3">Cytoplasm</location>
    </subcellularLocation>
</comment>
<dbReference type="HAMAP" id="MF_00088">
    <property type="entry name" value="KhpA"/>
    <property type="match status" value="1"/>
</dbReference>
<keyword evidence="3" id="KW-0143">Chaperone</keyword>
<keyword evidence="1 3" id="KW-0963">Cytoplasm</keyword>
<comment type="caution">
    <text evidence="4">The sequence shown here is derived from an EMBL/GenBank/DDBJ whole genome shotgun (WGS) entry which is preliminary data.</text>
</comment>
<sequence length="91" mass="10005">MSNPVGDKEFLEYLVKSIVDNPDDVRVERKIDEMGVLLMLKVSPQDMGQVVGRQGSTAKAIRTLLRIVGIKNNARVNLKIEEPDGGTGPRS</sequence>
<evidence type="ECO:0000256" key="2">
    <source>
        <dbReference type="ARBA" id="ARBA00022884"/>
    </source>
</evidence>
<dbReference type="EMBL" id="MFKK01000034">
    <property type="protein sequence ID" value="OGG40116.1"/>
    <property type="molecule type" value="Genomic_DNA"/>
</dbReference>
<protein>
    <recommendedName>
        <fullName evidence="3">RNA-binding protein KhpA</fullName>
    </recommendedName>
    <alternativeName>
        <fullName evidence="3">KH-domain protein A</fullName>
    </alternativeName>
</protein>
<evidence type="ECO:0000313" key="5">
    <source>
        <dbReference type="Proteomes" id="UP000176996"/>
    </source>
</evidence>
<reference evidence="4 5" key="1">
    <citation type="journal article" date="2016" name="Nat. Commun.">
        <title>Thousands of microbial genomes shed light on interconnected biogeochemical processes in an aquifer system.</title>
        <authorList>
            <person name="Anantharaman K."/>
            <person name="Brown C.T."/>
            <person name="Hug L.A."/>
            <person name="Sharon I."/>
            <person name="Castelle C.J."/>
            <person name="Probst A.J."/>
            <person name="Thomas B.C."/>
            <person name="Singh A."/>
            <person name="Wilkins M.J."/>
            <person name="Karaoz U."/>
            <person name="Brodie E.L."/>
            <person name="Williams K.H."/>
            <person name="Hubbard S.S."/>
            <person name="Banfield J.F."/>
        </authorList>
    </citation>
    <scope>NUCLEOTIDE SEQUENCE [LARGE SCALE GENOMIC DNA]</scope>
</reference>
<dbReference type="GO" id="GO:0009252">
    <property type="term" value="P:peptidoglycan biosynthetic process"/>
    <property type="evidence" value="ECO:0007669"/>
    <property type="project" value="UniProtKB-UniRule"/>
</dbReference>
<dbReference type="InterPro" id="IPR020627">
    <property type="entry name" value="KhpA"/>
</dbReference>
<dbReference type="AlphaFoldDB" id="A0A1F6BT67"/>
<keyword evidence="3" id="KW-0133">Cell shape</keyword>
<dbReference type="GO" id="GO:0071555">
    <property type="term" value="P:cell wall organization"/>
    <property type="evidence" value="ECO:0007669"/>
    <property type="project" value="UniProtKB-KW"/>
</dbReference>
<dbReference type="Pfam" id="PF13083">
    <property type="entry name" value="KH_KhpA-B"/>
    <property type="match status" value="1"/>
</dbReference>
<proteinExistence type="inferred from homology"/>
<evidence type="ECO:0000256" key="3">
    <source>
        <dbReference type="HAMAP-Rule" id="MF_00088"/>
    </source>
</evidence>
<dbReference type="Gene3D" id="3.30.300.20">
    <property type="match status" value="1"/>
</dbReference>
<dbReference type="GO" id="GO:0005737">
    <property type="term" value="C:cytoplasm"/>
    <property type="evidence" value="ECO:0007669"/>
    <property type="project" value="UniProtKB-SubCell"/>
</dbReference>
<evidence type="ECO:0000313" key="4">
    <source>
        <dbReference type="EMBL" id="OGG40116.1"/>
    </source>
</evidence>